<sequence length="282" mass="31652">MKKTLQIWGTLILFLFLFPMIITTFPKGQSAKSSNLVKESTYMVYAANILEEETETETEKEPEPEPESELMPIQASEAEGKALLYFTHYHEAFKPVTQAKEGKITVSHQTENITKFGEKLKTQLQFNGIETDMIAVEVPHTGAYNAIRPHVKKKIQEKKYDLIIDLHRDSAGPDITTIAFNDEQYAKVAFVIGMEHSNFERNRANAVLLKNEMELLVPGITRNLVMKHGPGVDGKYNQDLDPSLLVVELGGIGNTEDQLNRTIAVLAKAATTVIENSNRAEY</sequence>
<dbReference type="EMBL" id="JBEPME010000002">
    <property type="protein sequence ID" value="MET3656539.1"/>
    <property type="molecule type" value="Genomic_DNA"/>
</dbReference>
<dbReference type="NCBIfam" id="TIGR02867">
    <property type="entry name" value="spore_II_P"/>
    <property type="match status" value="1"/>
</dbReference>
<evidence type="ECO:0000313" key="2">
    <source>
        <dbReference type="Proteomes" id="UP001549104"/>
    </source>
</evidence>
<dbReference type="InterPro" id="IPR010897">
    <property type="entry name" value="Spore_II_P"/>
</dbReference>
<dbReference type="Pfam" id="PF07454">
    <property type="entry name" value="SpoIIP"/>
    <property type="match status" value="1"/>
</dbReference>
<protein>
    <submittedName>
        <fullName evidence="1">Stage II sporulation protein P</fullName>
    </submittedName>
</protein>
<accession>A0ABV2K8Z0</accession>
<name>A0ABV2K8Z0_SPOPS</name>
<reference evidence="1 2" key="1">
    <citation type="submission" date="2024-06" db="EMBL/GenBank/DDBJ databases">
        <title>Sorghum-associated microbial communities from plants grown in Nebraska, USA.</title>
        <authorList>
            <person name="Schachtman D."/>
        </authorList>
    </citation>
    <scope>NUCLEOTIDE SEQUENCE [LARGE SCALE GENOMIC DNA]</scope>
    <source>
        <strain evidence="1 2">1288</strain>
    </source>
</reference>
<comment type="caution">
    <text evidence="1">The sequence shown here is derived from an EMBL/GenBank/DDBJ whole genome shotgun (WGS) entry which is preliminary data.</text>
</comment>
<proteinExistence type="predicted"/>
<evidence type="ECO:0000313" key="1">
    <source>
        <dbReference type="EMBL" id="MET3656539.1"/>
    </source>
</evidence>
<organism evidence="1 2">
    <name type="scientific">Sporosarcina psychrophila</name>
    <name type="common">Bacillus psychrophilus</name>
    <dbReference type="NCBI Taxonomy" id="1476"/>
    <lineage>
        <taxon>Bacteria</taxon>
        <taxon>Bacillati</taxon>
        <taxon>Bacillota</taxon>
        <taxon>Bacilli</taxon>
        <taxon>Bacillales</taxon>
        <taxon>Caryophanaceae</taxon>
        <taxon>Sporosarcina</taxon>
    </lineage>
</organism>
<gene>
    <name evidence="1" type="ORF">ABIC55_001626</name>
</gene>
<dbReference type="RefSeq" id="WP_354312815.1">
    <property type="nucleotide sequence ID" value="NZ_JBEPME010000002.1"/>
</dbReference>
<keyword evidence="2" id="KW-1185">Reference proteome</keyword>
<dbReference type="Proteomes" id="UP001549104">
    <property type="component" value="Unassembled WGS sequence"/>
</dbReference>